<dbReference type="EMBL" id="BDGG01000001">
    <property type="protein sequence ID" value="GAU90033.1"/>
    <property type="molecule type" value="Genomic_DNA"/>
</dbReference>
<evidence type="ECO:0000313" key="1">
    <source>
        <dbReference type="EMBL" id="GAU90033.1"/>
    </source>
</evidence>
<gene>
    <name evidence="1" type="primary">RvY_02511</name>
    <name evidence="1" type="synonym">RvY_02511.2</name>
    <name evidence="1" type="ORF">RvY_02511-2</name>
</gene>
<reference evidence="1 2" key="1">
    <citation type="journal article" date="2016" name="Nat. Commun.">
        <title>Extremotolerant tardigrade genome and improved radiotolerance of human cultured cells by tardigrade-unique protein.</title>
        <authorList>
            <person name="Hashimoto T."/>
            <person name="Horikawa D.D."/>
            <person name="Saito Y."/>
            <person name="Kuwahara H."/>
            <person name="Kozuka-Hata H."/>
            <person name="Shin-I T."/>
            <person name="Minakuchi Y."/>
            <person name="Ohishi K."/>
            <person name="Motoyama A."/>
            <person name="Aizu T."/>
            <person name="Enomoto A."/>
            <person name="Kondo K."/>
            <person name="Tanaka S."/>
            <person name="Hara Y."/>
            <person name="Koshikawa S."/>
            <person name="Sagara H."/>
            <person name="Miura T."/>
            <person name="Yokobori S."/>
            <person name="Miyagawa K."/>
            <person name="Suzuki Y."/>
            <person name="Kubo T."/>
            <person name="Oyama M."/>
            <person name="Kohara Y."/>
            <person name="Fujiyama A."/>
            <person name="Arakawa K."/>
            <person name="Katayama T."/>
            <person name="Toyoda A."/>
            <person name="Kunieda T."/>
        </authorList>
    </citation>
    <scope>NUCLEOTIDE SEQUENCE [LARGE SCALE GENOMIC DNA]</scope>
    <source>
        <strain evidence="1 2">YOKOZUNA-1</strain>
    </source>
</reference>
<comment type="caution">
    <text evidence="1">The sequence shown here is derived from an EMBL/GenBank/DDBJ whole genome shotgun (WGS) entry which is preliminary data.</text>
</comment>
<accession>A0A1D1UUH9</accession>
<organism evidence="1 2">
    <name type="scientific">Ramazzottius varieornatus</name>
    <name type="common">Water bear</name>
    <name type="synonym">Tardigrade</name>
    <dbReference type="NCBI Taxonomy" id="947166"/>
    <lineage>
        <taxon>Eukaryota</taxon>
        <taxon>Metazoa</taxon>
        <taxon>Ecdysozoa</taxon>
        <taxon>Tardigrada</taxon>
        <taxon>Eutardigrada</taxon>
        <taxon>Parachela</taxon>
        <taxon>Hypsibioidea</taxon>
        <taxon>Ramazzottiidae</taxon>
        <taxon>Ramazzottius</taxon>
    </lineage>
</organism>
<dbReference type="AlphaFoldDB" id="A0A1D1UUH9"/>
<protein>
    <submittedName>
        <fullName evidence="1">Uncharacterized protein</fullName>
    </submittedName>
</protein>
<dbReference type="Proteomes" id="UP000186922">
    <property type="component" value="Unassembled WGS sequence"/>
</dbReference>
<keyword evidence="2" id="KW-1185">Reference proteome</keyword>
<name>A0A1D1UUH9_RAMVA</name>
<evidence type="ECO:0000313" key="2">
    <source>
        <dbReference type="Proteomes" id="UP000186922"/>
    </source>
</evidence>
<proteinExistence type="predicted"/>
<sequence length="155" mass="18032">MYFFINDSCLCVECPVDQLTFWRCFSSFEKLPSRMHSGSSQRDRTSAELGKVREDFGRSYSAGSRIKIHETSSDVLVQYYDSVYFVQLLLVDRDCGRSGRFVLLLSFLTSVIFLCLLRQSHEGFSLLGRRLLLITERSFRFLFRRGFLASTRIGY</sequence>